<comment type="caution">
    <text evidence="2">The sequence shown here is derived from an EMBL/GenBank/DDBJ whole genome shotgun (WGS) entry which is preliminary data.</text>
</comment>
<dbReference type="SUPFAM" id="SSF81301">
    <property type="entry name" value="Nucleotidyltransferase"/>
    <property type="match status" value="1"/>
</dbReference>
<dbReference type="InterPro" id="IPR002934">
    <property type="entry name" value="Polymerase_NTP_transf_dom"/>
</dbReference>
<gene>
    <name evidence="2" type="ORF">ENJ40_07495</name>
</gene>
<reference evidence="2" key="1">
    <citation type="journal article" date="2020" name="mSystems">
        <title>Genome- and Community-Level Interaction Insights into Carbon Utilization and Element Cycling Functions of Hydrothermarchaeota in Hydrothermal Sediment.</title>
        <authorList>
            <person name="Zhou Z."/>
            <person name="Liu Y."/>
            <person name="Xu W."/>
            <person name="Pan J."/>
            <person name="Luo Z.H."/>
            <person name="Li M."/>
        </authorList>
    </citation>
    <scope>NUCLEOTIDE SEQUENCE [LARGE SCALE GENOMIC DNA]</scope>
    <source>
        <strain evidence="2">HyVt-483</strain>
    </source>
</reference>
<dbReference type="GO" id="GO:0016779">
    <property type="term" value="F:nucleotidyltransferase activity"/>
    <property type="evidence" value="ECO:0007669"/>
    <property type="project" value="InterPro"/>
</dbReference>
<dbReference type="Gene3D" id="3.30.460.10">
    <property type="entry name" value="Beta Polymerase, domain 2"/>
    <property type="match status" value="1"/>
</dbReference>
<feature type="domain" description="Polymerase nucleotidyl transferase" evidence="1">
    <location>
        <begin position="17"/>
        <end position="72"/>
    </location>
</feature>
<protein>
    <submittedName>
        <fullName evidence="2">Nucleotidyltransferase domain-containing protein</fullName>
    </submittedName>
</protein>
<sequence>MAISPERKKRYMELVGEALSRAFPEADIVFFGSLVEGDFSERLSDIDVALYLGRPLEDREYGKLLKILEEEIPLLRRVEVVDLARVKDQEFLRYIIKRGHLWKGSSARLKSLIER</sequence>
<dbReference type="AlphaFoldDB" id="A0A7C3GUT0"/>
<dbReference type="InterPro" id="IPR043519">
    <property type="entry name" value="NT_sf"/>
</dbReference>
<organism evidence="2">
    <name type="scientific">Thermosulfurimonas dismutans</name>
    <dbReference type="NCBI Taxonomy" id="999894"/>
    <lineage>
        <taxon>Bacteria</taxon>
        <taxon>Pseudomonadati</taxon>
        <taxon>Thermodesulfobacteriota</taxon>
        <taxon>Thermodesulfobacteria</taxon>
        <taxon>Thermodesulfobacteriales</taxon>
        <taxon>Thermodesulfobacteriaceae</taxon>
        <taxon>Thermosulfurimonas</taxon>
    </lineage>
</organism>
<accession>A0A7C3GUT0</accession>
<evidence type="ECO:0000259" key="1">
    <source>
        <dbReference type="Pfam" id="PF01909"/>
    </source>
</evidence>
<dbReference type="CDD" id="cd05403">
    <property type="entry name" value="NT_KNTase_like"/>
    <property type="match status" value="1"/>
</dbReference>
<evidence type="ECO:0000313" key="2">
    <source>
        <dbReference type="EMBL" id="HFC98283.1"/>
    </source>
</evidence>
<dbReference type="Pfam" id="PF01909">
    <property type="entry name" value="NTP_transf_2"/>
    <property type="match status" value="1"/>
</dbReference>
<dbReference type="Proteomes" id="UP000886043">
    <property type="component" value="Unassembled WGS sequence"/>
</dbReference>
<name>A0A7C3GUT0_9BACT</name>
<proteinExistence type="predicted"/>
<dbReference type="EMBL" id="DRMH01000100">
    <property type="protein sequence ID" value="HFC98283.1"/>
    <property type="molecule type" value="Genomic_DNA"/>
</dbReference>